<evidence type="ECO:0000256" key="5">
    <source>
        <dbReference type="ARBA" id="ARBA00022679"/>
    </source>
</evidence>
<dbReference type="Proteomes" id="UP000503222">
    <property type="component" value="Chromosome"/>
</dbReference>
<dbReference type="InterPro" id="IPR016117">
    <property type="entry name" value="ArgJ-like_dom_sf"/>
</dbReference>
<comment type="subunit">
    <text evidence="2 8">Heterotetramer of two alpha and two beta chains.</text>
</comment>
<keyword evidence="6 8" id="KW-0068">Autocatalytic cleavage</keyword>
<dbReference type="InterPro" id="IPR042195">
    <property type="entry name" value="ArgJ_beta_C"/>
</dbReference>
<feature type="binding site" evidence="8">
    <location>
        <position position="264"/>
    </location>
    <ligand>
        <name>substrate</name>
    </ligand>
</feature>
<dbReference type="HAMAP" id="MF_01106">
    <property type="entry name" value="ArgJ"/>
    <property type="match status" value="1"/>
</dbReference>
<dbReference type="RefSeq" id="WP_166410685.1">
    <property type="nucleotide sequence ID" value="NZ_CP049869.1"/>
</dbReference>
<dbReference type="KEGG" id="spii:G7077_04620"/>
<feature type="chain" id="PRO_5026399191" description="Arginine biosynthesis bifunctional protein ArgJ beta chain" evidence="8">
    <location>
        <begin position="185"/>
        <end position="390"/>
    </location>
</feature>
<evidence type="ECO:0000256" key="6">
    <source>
        <dbReference type="ARBA" id="ARBA00022813"/>
    </source>
</evidence>
<dbReference type="NCBIfam" id="NF003802">
    <property type="entry name" value="PRK05388.1"/>
    <property type="match status" value="1"/>
</dbReference>
<feature type="site" description="Involved in the stabilization of negative charge on the oxyanion by the formation of the oxyanion hole" evidence="8">
    <location>
        <position position="115"/>
    </location>
</feature>
<dbReference type="SUPFAM" id="SSF56266">
    <property type="entry name" value="DmpA/ArgJ-like"/>
    <property type="match status" value="1"/>
</dbReference>
<comment type="catalytic activity">
    <reaction evidence="8">
        <text>L-glutamate + acetyl-CoA = N-acetyl-L-glutamate + CoA + H(+)</text>
        <dbReference type="Rhea" id="RHEA:24292"/>
        <dbReference type="ChEBI" id="CHEBI:15378"/>
        <dbReference type="ChEBI" id="CHEBI:29985"/>
        <dbReference type="ChEBI" id="CHEBI:44337"/>
        <dbReference type="ChEBI" id="CHEBI:57287"/>
        <dbReference type="ChEBI" id="CHEBI:57288"/>
        <dbReference type="EC" id="2.3.1.1"/>
    </reaction>
</comment>
<evidence type="ECO:0000313" key="10">
    <source>
        <dbReference type="Proteomes" id="UP000503222"/>
    </source>
</evidence>
<dbReference type="FunFam" id="3.60.70.12:FF:000001">
    <property type="entry name" value="Arginine biosynthesis bifunctional protein ArgJ, chloroplastic"/>
    <property type="match status" value="1"/>
</dbReference>
<feature type="binding site" evidence="8">
    <location>
        <position position="152"/>
    </location>
    <ligand>
        <name>substrate</name>
    </ligand>
</feature>
<dbReference type="PANTHER" id="PTHR23100">
    <property type="entry name" value="ARGININE BIOSYNTHESIS BIFUNCTIONAL PROTEIN ARGJ"/>
    <property type="match status" value="1"/>
</dbReference>
<feature type="chain" id="PRO_5026399190" description="Arginine biosynthesis bifunctional protein ArgJ alpha chain" evidence="8">
    <location>
        <begin position="1"/>
        <end position="184"/>
    </location>
</feature>
<dbReference type="UniPathway" id="UPA00068">
    <property type="reaction ID" value="UER00106"/>
</dbReference>
<dbReference type="GO" id="GO:0005737">
    <property type="term" value="C:cytoplasm"/>
    <property type="evidence" value="ECO:0007669"/>
    <property type="project" value="UniProtKB-SubCell"/>
</dbReference>
<keyword evidence="8" id="KW-0511">Multifunctional enzyme</keyword>
<dbReference type="Gene3D" id="3.60.70.12">
    <property type="entry name" value="L-amino peptidase D-ALA esterase/amidase"/>
    <property type="match status" value="1"/>
</dbReference>
<evidence type="ECO:0000256" key="4">
    <source>
        <dbReference type="ARBA" id="ARBA00022605"/>
    </source>
</evidence>
<evidence type="ECO:0000256" key="2">
    <source>
        <dbReference type="ARBA" id="ARBA00011475"/>
    </source>
</evidence>
<comment type="pathway">
    <text evidence="8">Amino-acid biosynthesis; L-arginine biosynthesis; L-ornithine and N-acetyl-L-glutamate from L-glutamate and N(2)-acetyl-L-ornithine (cyclic): step 1/1.</text>
</comment>
<keyword evidence="8" id="KW-0963">Cytoplasm</keyword>
<organism evidence="9 10">
    <name type="scientific">Sphingomonas piscis</name>
    <dbReference type="NCBI Taxonomy" id="2714943"/>
    <lineage>
        <taxon>Bacteria</taxon>
        <taxon>Pseudomonadati</taxon>
        <taxon>Pseudomonadota</taxon>
        <taxon>Alphaproteobacteria</taxon>
        <taxon>Sphingomonadales</taxon>
        <taxon>Sphingomonadaceae</taxon>
        <taxon>Sphingomonas</taxon>
    </lineage>
</organism>
<gene>
    <name evidence="8 9" type="primary">argJ</name>
    <name evidence="9" type="ORF">G7077_04620</name>
</gene>
<dbReference type="GO" id="GO:0004358">
    <property type="term" value="F:L-glutamate N-acetyltransferase activity, acting on acetyl-L-ornithine as donor"/>
    <property type="evidence" value="ECO:0007669"/>
    <property type="project" value="UniProtKB-UniRule"/>
</dbReference>
<dbReference type="GO" id="GO:0004042">
    <property type="term" value="F:L-glutamate N-acetyltransferase activity"/>
    <property type="evidence" value="ECO:0007669"/>
    <property type="project" value="UniProtKB-UniRule"/>
</dbReference>
<comment type="caution">
    <text evidence="8">Lacks conserved residue(s) required for the propagation of feature annotation.</text>
</comment>
<keyword evidence="7 8" id="KW-0012">Acyltransferase</keyword>
<dbReference type="AlphaFoldDB" id="A0A6G7YNH5"/>
<name>A0A6G7YNH5_9SPHN</name>
<comment type="subcellular location">
    <subcellularLocation>
        <location evidence="8">Cytoplasm</location>
    </subcellularLocation>
</comment>
<dbReference type="Pfam" id="PF01960">
    <property type="entry name" value="ArgJ"/>
    <property type="match status" value="1"/>
</dbReference>
<evidence type="ECO:0000256" key="7">
    <source>
        <dbReference type="ARBA" id="ARBA00023315"/>
    </source>
</evidence>
<dbReference type="InterPro" id="IPR002813">
    <property type="entry name" value="Arg_biosynth_ArgJ"/>
</dbReference>
<evidence type="ECO:0000313" key="9">
    <source>
        <dbReference type="EMBL" id="QIK78292.1"/>
    </source>
</evidence>
<comment type="pathway">
    <text evidence="8">Amino-acid biosynthesis; L-arginine biosynthesis; N(2)-acetyl-L-ornithine from L-glutamate: step 1/4.</text>
</comment>
<protein>
    <recommendedName>
        <fullName evidence="8">Arginine biosynthesis bifunctional protein ArgJ</fullName>
    </recommendedName>
    <domain>
        <recommendedName>
            <fullName evidence="8">Glutamate N-acetyltransferase</fullName>
            <ecNumber evidence="8">2.3.1.35</ecNumber>
        </recommendedName>
        <alternativeName>
            <fullName evidence="8">Ornithine acetyltransferase</fullName>
            <shortName evidence="8">OATase</shortName>
        </alternativeName>
        <alternativeName>
            <fullName evidence="8">Ornithine transacetylase</fullName>
        </alternativeName>
    </domain>
    <domain>
        <recommendedName>
            <fullName evidence="8">Amino-acid acetyltransferase</fullName>
            <ecNumber evidence="8">2.3.1.1</ecNumber>
        </recommendedName>
        <alternativeName>
            <fullName evidence="8">N-acetylglutamate synthase</fullName>
            <shortName evidence="8">AGSase</shortName>
        </alternativeName>
    </domain>
    <component>
        <recommendedName>
            <fullName evidence="8">Arginine biosynthesis bifunctional protein ArgJ alpha chain</fullName>
        </recommendedName>
    </component>
    <component>
        <recommendedName>
            <fullName evidence="8">Arginine biosynthesis bifunctional protein ArgJ beta chain</fullName>
        </recommendedName>
    </component>
</protein>
<feature type="active site" description="Nucleophile" evidence="8">
    <location>
        <position position="185"/>
    </location>
</feature>
<dbReference type="EC" id="2.3.1.35" evidence="8"/>
<feature type="site" description="Involved in the stabilization of negative charge on the oxyanion by the formation of the oxyanion hole" evidence="8">
    <location>
        <position position="116"/>
    </location>
</feature>
<keyword evidence="10" id="KW-1185">Reference proteome</keyword>
<comment type="similarity">
    <text evidence="1 8">Belongs to the ArgJ family.</text>
</comment>
<evidence type="ECO:0000256" key="8">
    <source>
        <dbReference type="HAMAP-Rule" id="MF_01106"/>
    </source>
</evidence>
<feature type="binding site" evidence="8">
    <location>
        <position position="174"/>
    </location>
    <ligand>
        <name>substrate</name>
    </ligand>
</feature>
<dbReference type="CDD" id="cd02152">
    <property type="entry name" value="OAT"/>
    <property type="match status" value="1"/>
</dbReference>
<dbReference type="EC" id="2.3.1.1" evidence="8"/>
<evidence type="ECO:0000256" key="3">
    <source>
        <dbReference type="ARBA" id="ARBA00022571"/>
    </source>
</evidence>
<keyword evidence="3 8" id="KW-0055">Arginine biosynthesis</keyword>
<reference evidence="9 10" key="1">
    <citation type="submission" date="2020-03" db="EMBL/GenBank/DDBJ databases">
        <title>Sphingomonas sp. nov., isolated from fish.</title>
        <authorList>
            <person name="Hyun D.-W."/>
            <person name="Bae J.-W."/>
        </authorList>
    </citation>
    <scope>NUCLEOTIDE SEQUENCE [LARGE SCALE GENOMIC DNA]</scope>
    <source>
        <strain evidence="9 10">HDW15B</strain>
    </source>
</reference>
<dbReference type="GO" id="GO:0006592">
    <property type="term" value="P:ornithine biosynthetic process"/>
    <property type="evidence" value="ECO:0007669"/>
    <property type="project" value="TreeGrafter"/>
</dbReference>
<dbReference type="NCBIfam" id="TIGR00120">
    <property type="entry name" value="ArgJ"/>
    <property type="match status" value="1"/>
</dbReference>
<comment type="catalytic activity">
    <reaction evidence="8">
        <text>N(2)-acetyl-L-ornithine + L-glutamate = N-acetyl-L-glutamate + L-ornithine</text>
        <dbReference type="Rhea" id="RHEA:15349"/>
        <dbReference type="ChEBI" id="CHEBI:29985"/>
        <dbReference type="ChEBI" id="CHEBI:44337"/>
        <dbReference type="ChEBI" id="CHEBI:46911"/>
        <dbReference type="ChEBI" id="CHEBI:57805"/>
        <dbReference type="EC" id="2.3.1.35"/>
    </reaction>
</comment>
<feature type="site" description="Cleavage; by autolysis" evidence="8">
    <location>
        <begin position="184"/>
        <end position="185"/>
    </location>
</feature>
<dbReference type="GO" id="GO:0006526">
    <property type="term" value="P:L-arginine biosynthetic process"/>
    <property type="evidence" value="ECO:0007669"/>
    <property type="project" value="UniProtKB-UniRule"/>
</dbReference>
<feature type="binding site" evidence="8">
    <location>
        <position position="185"/>
    </location>
    <ligand>
        <name>substrate</name>
    </ligand>
</feature>
<dbReference type="Gene3D" id="3.10.20.340">
    <property type="entry name" value="ArgJ beta chain, C-terminal domain"/>
    <property type="match status" value="1"/>
</dbReference>
<evidence type="ECO:0000256" key="1">
    <source>
        <dbReference type="ARBA" id="ARBA00006774"/>
    </source>
</evidence>
<comment type="function">
    <text evidence="8">Catalyzes two activities which are involved in the cyclic version of arginine biosynthesis: the synthesis of N-acetylglutamate from glutamate and acetyl-CoA as the acetyl donor, and of ornithine by transacetylation between N(2)-acetylornithine and glutamate.</text>
</comment>
<accession>A0A6G7YNH5</accession>
<keyword evidence="4 8" id="KW-0028">Amino-acid biosynthesis</keyword>
<feature type="binding site" evidence="8">
    <location>
        <position position="386"/>
    </location>
    <ligand>
        <name>substrate</name>
    </ligand>
</feature>
<proteinExistence type="inferred from homology"/>
<keyword evidence="5 8" id="KW-0808">Transferase</keyword>
<sequence>MESTRECYCPQGFVASGLHAGIKHKRHDMALLATVDRQPARAAAVFTQNMFVAPPVVASRSRLAENGGQAVAVIVNSGNANAGTGEPGMRDAEAMCDAAAQALGCDPKHVLVCSTGIIGNPLPIDTILEATPKLATTLSVEGSEDAAKGILTTDSEPKEALFAGSTFTIGAMAKGCGMIAPNMATMLAFITTDADLPQADMQRVLKEAVDATFNTLNVDGATSTNDTVILLSSGKRGVANLSEFTGGLFKVCEELTLKMARDAEGMTRLVRLRVTGARDDADARVAAKNIAENNLVKCSWHGGDPYWGRLLSAAGSSGASFNVDRAFVAYGGTMVAMSGAPLPHDEAAVAEHMKGDEYEIEVHLGVGSGTAQVIGVDLGPGYIKENSKTS</sequence>
<dbReference type="PANTHER" id="PTHR23100:SF0">
    <property type="entry name" value="ARGININE BIOSYNTHESIS BIFUNCTIONAL PROTEIN ARGJ, MITOCHONDRIAL"/>
    <property type="match status" value="1"/>
</dbReference>
<dbReference type="EMBL" id="CP049869">
    <property type="protein sequence ID" value="QIK78292.1"/>
    <property type="molecule type" value="Genomic_DNA"/>
</dbReference>